<dbReference type="EMBL" id="PVBR01000014">
    <property type="protein sequence ID" value="PRD42153.1"/>
    <property type="molecule type" value="Genomic_DNA"/>
</dbReference>
<sequence>MQPIGGIVNGIVKGLSGERLWDGKRISEPGIIAKLPINVYHSDCCVAPSISSSGLREIAPPEGCPLKFWDNSYLNPDRAPQVEKDHFSLGRAVHTLLLGEDGFKDDFAVRPDEFPDYRTNAAKAWRAKQIAAGKTVLKNDDLIAIEGMANRVINDRDFIDHLGGRVERTLIIRDQKTGLFIKARPDAIPADTTIADLKTTADASERGCLTSIKKYNYHMQLALAGTALEILNGRQITDHVLLFIEPKRPYAYNIKPVDNQYIWYGARQNRAALDIFADCMSKGFWPTYYSSGYTASPSDFFEKQIENEPSIPAEAA</sequence>
<dbReference type="InterPro" id="IPR024432">
    <property type="entry name" value="Put_RecE_PDDEXK-like_dom"/>
</dbReference>
<comment type="caution">
    <text evidence="2">The sequence shown here is derived from an EMBL/GenBank/DDBJ whole genome shotgun (WGS) entry which is preliminary data.</text>
</comment>
<feature type="domain" description="Putative exodeoxyribonuclease 8 PDDEXK-like" evidence="1">
    <location>
        <begin position="80"/>
        <end position="288"/>
    </location>
</feature>
<dbReference type="Gene3D" id="3.90.320.10">
    <property type="match status" value="1"/>
</dbReference>
<dbReference type="Pfam" id="PF12684">
    <property type="entry name" value="DUF3799"/>
    <property type="match status" value="1"/>
</dbReference>
<accession>A0A2S9INP8</accession>
<evidence type="ECO:0000313" key="2">
    <source>
        <dbReference type="EMBL" id="PRD42153.1"/>
    </source>
</evidence>
<proteinExistence type="predicted"/>
<dbReference type="InterPro" id="IPR011604">
    <property type="entry name" value="PDDEXK-like_dom_sf"/>
</dbReference>
<protein>
    <recommendedName>
        <fullName evidence="1">Putative exodeoxyribonuclease 8 PDDEXK-like domain-containing protein</fullName>
    </recommendedName>
</protein>
<reference evidence="2 3" key="1">
    <citation type="submission" date="2018-02" db="EMBL/GenBank/DDBJ databases">
        <title>The draft genome of Phyllobacterium sp. 1N-3.</title>
        <authorList>
            <person name="Liu L."/>
            <person name="Li L."/>
            <person name="Zhang X."/>
            <person name="Wang T."/>
            <person name="Liang L."/>
        </authorList>
    </citation>
    <scope>NUCLEOTIDE SEQUENCE [LARGE SCALE GENOMIC DNA]</scope>
    <source>
        <strain evidence="2 3">1N-3</strain>
    </source>
</reference>
<gene>
    <name evidence="2" type="ORF">C5748_18145</name>
</gene>
<name>A0A2S9INP8_9HYPH</name>
<organism evidence="2 3">
    <name type="scientific">Phyllobacterium phragmitis</name>
    <dbReference type="NCBI Taxonomy" id="2670329"/>
    <lineage>
        <taxon>Bacteria</taxon>
        <taxon>Pseudomonadati</taxon>
        <taxon>Pseudomonadota</taxon>
        <taxon>Alphaproteobacteria</taxon>
        <taxon>Hyphomicrobiales</taxon>
        <taxon>Phyllobacteriaceae</taxon>
        <taxon>Phyllobacterium</taxon>
    </lineage>
</organism>
<evidence type="ECO:0000313" key="3">
    <source>
        <dbReference type="Proteomes" id="UP000239434"/>
    </source>
</evidence>
<keyword evidence="3" id="KW-1185">Reference proteome</keyword>
<dbReference type="AlphaFoldDB" id="A0A2S9INP8"/>
<evidence type="ECO:0000259" key="1">
    <source>
        <dbReference type="Pfam" id="PF12684"/>
    </source>
</evidence>
<dbReference type="Proteomes" id="UP000239434">
    <property type="component" value="Unassembled WGS sequence"/>
</dbReference>